<dbReference type="PANTHER" id="PTHR11972">
    <property type="entry name" value="NADPH OXIDASE"/>
    <property type="match status" value="1"/>
</dbReference>
<evidence type="ECO:0000259" key="15">
    <source>
        <dbReference type="PROSITE" id="PS50222"/>
    </source>
</evidence>
<comment type="subcellular location">
    <subcellularLocation>
        <location evidence="1">Membrane</location>
        <topology evidence="1">Multi-pass membrane protein</topology>
    </subcellularLocation>
</comment>
<dbReference type="SUPFAM" id="SSF52343">
    <property type="entry name" value="Ferredoxin reductase-like, C-terminal NADP-linked domain"/>
    <property type="match status" value="1"/>
</dbReference>
<keyword evidence="6" id="KW-0479">Metal-binding</keyword>
<evidence type="ECO:0000256" key="12">
    <source>
        <dbReference type="ARBA" id="ARBA00023136"/>
    </source>
</evidence>
<dbReference type="InterPro" id="IPR002048">
    <property type="entry name" value="EF_hand_dom"/>
</dbReference>
<keyword evidence="8" id="KW-0106">Calcium</keyword>
<feature type="compositionally biased region" description="Polar residues" evidence="13">
    <location>
        <begin position="17"/>
        <end position="27"/>
    </location>
</feature>
<organism evidence="16">
    <name type="scientific">Spirodela intermedia</name>
    <name type="common">Intermediate duckweed</name>
    <dbReference type="NCBI Taxonomy" id="51605"/>
    <lineage>
        <taxon>Eukaryota</taxon>
        <taxon>Viridiplantae</taxon>
        <taxon>Streptophyta</taxon>
        <taxon>Embryophyta</taxon>
        <taxon>Tracheophyta</taxon>
        <taxon>Spermatophyta</taxon>
        <taxon>Magnoliopsida</taxon>
        <taxon>Liliopsida</taxon>
        <taxon>Araceae</taxon>
        <taxon>Lemnoideae</taxon>
        <taxon>Spirodela</taxon>
    </lineage>
</organism>
<protein>
    <recommendedName>
        <fullName evidence="15">EF-hand domain-containing protein</fullName>
    </recommendedName>
</protein>
<dbReference type="Pfam" id="PF08022">
    <property type="entry name" value="FAD_binding_8"/>
    <property type="match status" value="1"/>
</dbReference>
<evidence type="ECO:0000256" key="8">
    <source>
        <dbReference type="ARBA" id="ARBA00022837"/>
    </source>
</evidence>
<dbReference type="GO" id="GO:0016174">
    <property type="term" value="F:NAD(P)H oxidase H2O2-forming activity"/>
    <property type="evidence" value="ECO:0007669"/>
    <property type="project" value="TreeGrafter"/>
</dbReference>
<dbReference type="GO" id="GO:0005509">
    <property type="term" value="F:calcium ion binding"/>
    <property type="evidence" value="ECO:0007669"/>
    <property type="project" value="InterPro"/>
</dbReference>
<dbReference type="PROSITE" id="PS50222">
    <property type="entry name" value="EF_HAND_2"/>
    <property type="match status" value="1"/>
</dbReference>
<proteinExistence type="inferred from homology"/>
<keyword evidence="7" id="KW-0274">FAD</keyword>
<keyword evidence="9" id="KW-0521">NADP</keyword>
<evidence type="ECO:0000256" key="6">
    <source>
        <dbReference type="ARBA" id="ARBA00022723"/>
    </source>
</evidence>
<evidence type="ECO:0000256" key="11">
    <source>
        <dbReference type="ARBA" id="ARBA00023002"/>
    </source>
</evidence>
<dbReference type="SUPFAM" id="SSF63380">
    <property type="entry name" value="Riboflavin synthase domain-like"/>
    <property type="match status" value="1"/>
</dbReference>
<evidence type="ECO:0000256" key="3">
    <source>
        <dbReference type="ARBA" id="ARBA00022559"/>
    </source>
</evidence>
<dbReference type="EMBL" id="LR743594">
    <property type="protein sequence ID" value="CAA2623935.1"/>
    <property type="molecule type" value="Genomic_DNA"/>
</dbReference>
<keyword evidence="3" id="KW-0575">Peroxidase</keyword>
<comment type="similarity">
    <text evidence="2">Belongs to the RBOH (TC 5.B.1.3) family.</text>
</comment>
<feature type="region of interest" description="Disordered" evidence="13">
    <location>
        <begin position="1"/>
        <end position="40"/>
    </location>
</feature>
<keyword evidence="12 14" id="KW-0472">Membrane</keyword>
<evidence type="ECO:0000256" key="14">
    <source>
        <dbReference type="SAM" id="Phobius"/>
    </source>
</evidence>
<gene>
    <name evidence="16" type="ORF">SI7747_07009835</name>
</gene>
<evidence type="ECO:0000256" key="2">
    <source>
        <dbReference type="ARBA" id="ARBA00007975"/>
    </source>
</evidence>
<keyword evidence="11" id="KW-0560">Oxidoreductase</keyword>
<sequence length="795" mass="89900">MSENRGVQEVYPDGISDTDSVGSSTAGYSGPLVAGKKTGKKRSARFKEESYVEITLDVRGDSIAVQNIHGKASSLAAKLRQVSLELRRITSSSSSKRLGKFERSMSGATRALQGLQFLTQNVEAGGEVWPGVERRFEDLAIDGCLPRSKFGQCIGMTGSDEFAGELFDALARRRGILCPWLSKFELREFWEQISDQSFDSRLQTFFDMVDKNADGRITEEDVKEIISLSASANKLSKIKDRADEYTALIMEELDPDNLGYIELEKLEMLLLQAPNETAKMGGAHSANMSQLLSQKLATTRDRNPLRRAYRATAYFLEDNWKRLWVMALWLAICAGLFTWKFIQYRDRAVFHVMGYCVTTAKGAAETLKFNMALILLPVCRNTITWLRSRTGLGGGRGIAVGVGLHAGAHLTCDFPRLLHATDAEYEPMNPFFGERRPPDYWWFPWFRRSRLSPGNPLRRLTGFNAFWYSHHLFVIVYILFIIHGIFLYLSRQWYKKTTWMYLTIPMMLYACERLLRAFRSGYKTVKIQKVAVYPGNVIAVYMSKPQGLKYTSGQHPFSITFAPGDDHLSIRIRTVGDWTSQLRAVFSEVCQPAMASQSGLLQADPINGRTGSPSLPRLLIDGPYGAPEQDYKKYDVVLLVGLGIGATPLIHIEDQEAAGAAKRKQPFSKKRTYFYWVMREQGSFEWFRGVMNEMAEMDHGGAIDVHNYCTSVYEEGDARSALLVMLQALYHAKNGTHFARPNWRSVFNHVAANHSDERVGVFYCGPLSLVGELRRLAKDVSWETTTSFEFHKENF</sequence>
<dbReference type="AlphaFoldDB" id="A0A7I8J2A2"/>
<feature type="transmembrane region" description="Helical" evidence="14">
    <location>
        <begin position="323"/>
        <end position="342"/>
    </location>
</feature>
<dbReference type="FunFam" id="1.10.238.10:FF:000049">
    <property type="entry name" value="Respiratory burst oxidase homolog A"/>
    <property type="match status" value="1"/>
</dbReference>
<evidence type="ECO:0000256" key="5">
    <source>
        <dbReference type="ARBA" id="ARBA00022692"/>
    </source>
</evidence>
<dbReference type="CDD" id="cd06186">
    <property type="entry name" value="NOX_Duox_like_FAD_NADP"/>
    <property type="match status" value="1"/>
</dbReference>
<dbReference type="InterPro" id="IPR013121">
    <property type="entry name" value="Fe_red_NAD-bd_6"/>
</dbReference>
<feature type="transmembrane region" description="Helical" evidence="14">
    <location>
        <begin position="465"/>
        <end position="486"/>
    </location>
</feature>
<dbReference type="Pfam" id="PF08414">
    <property type="entry name" value="NADPH_Ox"/>
    <property type="match status" value="1"/>
</dbReference>
<evidence type="ECO:0000256" key="4">
    <source>
        <dbReference type="ARBA" id="ARBA00022630"/>
    </source>
</evidence>
<dbReference type="GO" id="GO:0004601">
    <property type="term" value="F:peroxidase activity"/>
    <property type="evidence" value="ECO:0007669"/>
    <property type="project" value="UniProtKB-KW"/>
</dbReference>
<dbReference type="EMBL" id="CACRZD030000007">
    <property type="protein sequence ID" value="CAA6663450.1"/>
    <property type="molecule type" value="Genomic_DNA"/>
</dbReference>
<dbReference type="CDD" id="cd00051">
    <property type="entry name" value="EFh"/>
    <property type="match status" value="1"/>
</dbReference>
<dbReference type="InterPro" id="IPR013112">
    <property type="entry name" value="FAD-bd_8"/>
</dbReference>
<accession>A0A7I8J2A2</accession>
<dbReference type="Pfam" id="PF08030">
    <property type="entry name" value="NAD_binding_6"/>
    <property type="match status" value="1"/>
</dbReference>
<dbReference type="Gene3D" id="3.40.50.80">
    <property type="entry name" value="Nucleotide-binding domain of ferredoxin-NADP reductase (FNR) module"/>
    <property type="match status" value="1"/>
</dbReference>
<keyword evidence="17" id="KW-1185">Reference proteome</keyword>
<evidence type="ECO:0000313" key="16">
    <source>
        <dbReference type="EMBL" id="CAA2623935.1"/>
    </source>
</evidence>
<keyword evidence="10 14" id="KW-1133">Transmembrane helix</keyword>
<evidence type="ECO:0000256" key="10">
    <source>
        <dbReference type="ARBA" id="ARBA00022989"/>
    </source>
</evidence>
<dbReference type="Proteomes" id="UP001189122">
    <property type="component" value="Unassembled WGS sequence"/>
</dbReference>
<feature type="domain" description="EF-hand" evidence="15">
    <location>
        <begin position="197"/>
        <end position="232"/>
    </location>
</feature>
<dbReference type="InterPro" id="IPR017938">
    <property type="entry name" value="Riboflavin_synthase-like_b-brl"/>
</dbReference>
<dbReference type="InterPro" id="IPR050369">
    <property type="entry name" value="RBOH/FRE"/>
</dbReference>
<dbReference type="PROSITE" id="PS00018">
    <property type="entry name" value="EF_HAND_1"/>
    <property type="match status" value="1"/>
</dbReference>
<dbReference type="PANTHER" id="PTHR11972:SF64">
    <property type="entry name" value="RESPIRATORY BURST OXIDASE HOMOLOG PROTEIN B"/>
    <property type="match status" value="1"/>
</dbReference>
<dbReference type="Gene3D" id="1.10.238.10">
    <property type="entry name" value="EF-hand"/>
    <property type="match status" value="1"/>
</dbReference>
<dbReference type="InterPro" id="IPR013623">
    <property type="entry name" value="NADPH_Ox"/>
</dbReference>
<name>A0A7I8J2A2_SPIIN</name>
<dbReference type="GO" id="GO:0005886">
    <property type="term" value="C:plasma membrane"/>
    <property type="evidence" value="ECO:0007669"/>
    <property type="project" value="TreeGrafter"/>
</dbReference>
<evidence type="ECO:0000256" key="13">
    <source>
        <dbReference type="SAM" id="MobiDB-lite"/>
    </source>
</evidence>
<reference evidence="16 17" key="1">
    <citation type="submission" date="2019-12" db="EMBL/GenBank/DDBJ databases">
        <authorList>
            <person name="Scholz U."/>
            <person name="Mascher M."/>
            <person name="Fiebig A."/>
        </authorList>
    </citation>
    <scope>NUCLEOTIDE SEQUENCE</scope>
</reference>
<evidence type="ECO:0000256" key="1">
    <source>
        <dbReference type="ARBA" id="ARBA00004141"/>
    </source>
</evidence>
<dbReference type="SUPFAM" id="SSF47473">
    <property type="entry name" value="EF-hand"/>
    <property type="match status" value="1"/>
</dbReference>
<evidence type="ECO:0000313" key="17">
    <source>
        <dbReference type="Proteomes" id="UP001189122"/>
    </source>
</evidence>
<dbReference type="InterPro" id="IPR018247">
    <property type="entry name" value="EF_Hand_1_Ca_BS"/>
</dbReference>
<keyword evidence="5 14" id="KW-0812">Transmembrane</keyword>
<evidence type="ECO:0000256" key="9">
    <source>
        <dbReference type="ARBA" id="ARBA00022857"/>
    </source>
</evidence>
<keyword evidence="4" id="KW-0285">Flavoprotein</keyword>
<evidence type="ECO:0000256" key="7">
    <source>
        <dbReference type="ARBA" id="ARBA00022827"/>
    </source>
</evidence>
<dbReference type="InterPro" id="IPR039261">
    <property type="entry name" value="FNR_nucleotide-bd"/>
</dbReference>
<dbReference type="InterPro" id="IPR011992">
    <property type="entry name" value="EF-hand-dom_pair"/>
</dbReference>